<accession>A0A0B0N5H1</accession>
<reference evidence="2" key="1">
    <citation type="submission" date="2014-09" db="EMBL/GenBank/DDBJ databases">
        <authorList>
            <person name="Mudge J."/>
            <person name="Ramaraj T."/>
            <person name="Lindquist I.E."/>
            <person name="Bharti A.K."/>
            <person name="Sundararajan A."/>
            <person name="Cameron C.T."/>
            <person name="Woodward J.E."/>
            <person name="May G.D."/>
            <person name="Brubaker C."/>
            <person name="Broadhvest J."/>
            <person name="Wilkins T.A."/>
        </authorList>
    </citation>
    <scope>NUCLEOTIDE SEQUENCE</scope>
    <source>
        <strain evidence="2">cv. AKA8401</strain>
    </source>
</reference>
<evidence type="ECO:0000313" key="1">
    <source>
        <dbReference type="EMBL" id="KHG07917.1"/>
    </source>
</evidence>
<evidence type="ECO:0000313" key="2">
    <source>
        <dbReference type="Proteomes" id="UP000032142"/>
    </source>
</evidence>
<organism evidence="1 2">
    <name type="scientific">Gossypium arboreum</name>
    <name type="common">Tree cotton</name>
    <name type="synonym">Gossypium nanking</name>
    <dbReference type="NCBI Taxonomy" id="29729"/>
    <lineage>
        <taxon>Eukaryota</taxon>
        <taxon>Viridiplantae</taxon>
        <taxon>Streptophyta</taxon>
        <taxon>Embryophyta</taxon>
        <taxon>Tracheophyta</taxon>
        <taxon>Spermatophyta</taxon>
        <taxon>Magnoliopsida</taxon>
        <taxon>eudicotyledons</taxon>
        <taxon>Gunneridae</taxon>
        <taxon>Pentapetalae</taxon>
        <taxon>rosids</taxon>
        <taxon>malvids</taxon>
        <taxon>Malvales</taxon>
        <taxon>Malvaceae</taxon>
        <taxon>Malvoideae</taxon>
        <taxon>Gossypium</taxon>
    </lineage>
</organism>
<proteinExistence type="predicted"/>
<gene>
    <name evidence="1" type="ORF">F383_07947</name>
</gene>
<comment type="caution">
    <text evidence="1">The sequence shown here is derived from an EMBL/GenBank/DDBJ whole genome shotgun (WGS) entry which is preliminary data.</text>
</comment>
<keyword evidence="2" id="KW-1185">Reference proteome</keyword>
<name>A0A0B0N5H1_GOSAR</name>
<dbReference type="AlphaFoldDB" id="A0A0B0N5H1"/>
<dbReference type="EMBL" id="JRRC01484904">
    <property type="protein sequence ID" value="KHG07917.1"/>
    <property type="molecule type" value="Genomic_DNA"/>
</dbReference>
<sequence length="63" mass="7233">MFIVSSIIIPVEHLEYYKCHIKIRSRSYLISCNARNGATHELAHISYRSRCNYTGCSQKLSGI</sequence>
<protein>
    <submittedName>
        <fullName evidence="1">Uncharacterized protein</fullName>
    </submittedName>
</protein>
<dbReference type="Proteomes" id="UP000032142">
    <property type="component" value="Unassembled WGS sequence"/>
</dbReference>